<dbReference type="EMBL" id="QMIE01000006">
    <property type="protein sequence ID" value="TVM17715.1"/>
    <property type="molecule type" value="Genomic_DNA"/>
</dbReference>
<dbReference type="RefSeq" id="WP_144302831.1">
    <property type="nucleotide sequence ID" value="NZ_QMIE01000006.1"/>
</dbReference>
<gene>
    <name evidence="9" type="ORF">DPQ33_08765</name>
</gene>
<evidence type="ECO:0000256" key="5">
    <source>
        <dbReference type="ARBA" id="ARBA00022692"/>
    </source>
</evidence>
<dbReference type="Gene3D" id="1.10.3470.10">
    <property type="entry name" value="ABC transporter involved in vitamin B12 uptake, BtuC"/>
    <property type="match status" value="1"/>
</dbReference>
<name>A0A7M3MFD5_9BACT</name>
<organism evidence="9 10">
    <name type="scientific">Oceanidesulfovibrio indonesiensis</name>
    <dbReference type="NCBI Taxonomy" id="54767"/>
    <lineage>
        <taxon>Bacteria</taxon>
        <taxon>Pseudomonadati</taxon>
        <taxon>Thermodesulfobacteriota</taxon>
        <taxon>Desulfovibrionia</taxon>
        <taxon>Desulfovibrionales</taxon>
        <taxon>Desulfovibrionaceae</taxon>
        <taxon>Oceanidesulfovibrio</taxon>
    </lineage>
</organism>
<feature type="transmembrane region" description="Helical" evidence="8">
    <location>
        <begin position="331"/>
        <end position="351"/>
    </location>
</feature>
<dbReference type="Pfam" id="PF01032">
    <property type="entry name" value="FecCD"/>
    <property type="match status" value="1"/>
</dbReference>
<dbReference type="FunFam" id="1.10.3470.10:FF:000001">
    <property type="entry name" value="Vitamin B12 ABC transporter permease BtuC"/>
    <property type="match status" value="1"/>
</dbReference>
<keyword evidence="6 8" id="KW-1133">Transmembrane helix</keyword>
<feature type="transmembrane region" description="Helical" evidence="8">
    <location>
        <begin position="104"/>
        <end position="123"/>
    </location>
</feature>
<dbReference type="InterPro" id="IPR000522">
    <property type="entry name" value="ABC_transptr_permease_BtuC"/>
</dbReference>
<keyword evidence="10" id="KW-1185">Reference proteome</keyword>
<dbReference type="OrthoDB" id="9782305at2"/>
<dbReference type="SUPFAM" id="SSF81345">
    <property type="entry name" value="ABC transporter involved in vitamin B12 uptake, BtuC"/>
    <property type="match status" value="1"/>
</dbReference>
<proteinExistence type="inferred from homology"/>
<evidence type="ECO:0000256" key="3">
    <source>
        <dbReference type="ARBA" id="ARBA00022448"/>
    </source>
</evidence>
<evidence type="ECO:0000313" key="9">
    <source>
        <dbReference type="EMBL" id="TVM17715.1"/>
    </source>
</evidence>
<reference evidence="9 10" key="1">
    <citation type="submission" date="2018-06" db="EMBL/GenBank/DDBJ databases">
        <title>Complete genome of Desulfovibrio indonesiensis P37SLT.</title>
        <authorList>
            <person name="Crispim J.S."/>
            <person name="Vidigal P.M.P."/>
            <person name="Silva L.C.F."/>
            <person name="Laguardia C.N."/>
            <person name="Araujo L.C."/>
            <person name="Dias R.S."/>
            <person name="Sousa M.P."/>
            <person name="Paula S.O."/>
            <person name="Silva C."/>
        </authorList>
    </citation>
    <scope>NUCLEOTIDE SEQUENCE [LARGE SCALE GENOMIC DNA]</scope>
    <source>
        <strain evidence="9 10">P37SLT</strain>
    </source>
</reference>
<feature type="transmembrane region" description="Helical" evidence="8">
    <location>
        <begin position="301"/>
        <end position="319"/>
    </location>
</feature>
<dbReference type="InterPro" id="IPR037294">
    <property type="entry name" value="ABC_BtuC-like"/>
</dbReference>
<dbReference type="CDD" id="cd06550">
    <property type="entry name" value="TM_ABC_iron-siderophores_like"/>
    <property type="match status" value="1"/>
</dbReference>
<evidence type="ECO:0000256" key="8">
    <source>
        <dbReference type="SAM" id="Phobius"/>
    </source>
</evidence>
<protein>
    <submittedName>
        <fullName evidence="9">Iron ABC transporter permease</fullName>
    </submittedName>
</protein>
<dbReference type="PANTHER" id="PTHR30472">
    <property type="entry name" value="FERRIC ENTEROBACTIN TRANSPORT SYSTEM PERMEASE PROTEIN"/>
    <property type="match status" value="1"/>
</dbReference>
<sequence length="358" mass="37028">MHFADGQVPAAYRRHIGWKIAFIGCIGISLAVALLVAISLGAANVPVEAVAKSLLGLATAPRIDAIVWNIRLPQALASIVAGAGLAVSGAAMQSILRNPLGSPFTLGISHAAAFGAAFSVMLLSGGVMSSTTVNAVTITSPLVTTAAAFAFSLIAAGVIIAVSRLRGATPEIMVLTGVALGALFTAGTMFLQFFADDVQLAAIVFWSFGDTARASWQELGFITTVTVCASLYFLAHGWSYNAIDAGDETAKGLGVRVERVRLVGMLVASALTAVIISFLGIIGFVGLVVPHMVRRVIGSDHRFLLPATIIGGGLLLLVSDTAARLILAPHVLPVSVLTAFMGAPLFIWLIIRGRGGCR</sequence>
<feature type="transmembrane region" description="Helical" evidence="8">
    <location>
        <begin position="20"/>
        <end position="43"/>
    </location>
</feature>
<feature type="transmembrane region" description="Helical" evidence="8">
    <location>
        <begin position="174"/>
        <end position="195"/>
    </location>
</feature>
<evidence type="ECO:0000256" key="2">
    <source>
        <dbReference type="ARBA" id="ARBA00007935"/>
    </source>
</evidence>
<comment type="caution">
    <text evidence="9">The sequence shown here is derived from an EMBL/GenBank/DDBJ whole genome shotgun (WGS) entry which is preliminary data.</text>
</comment>
<evidence type="ECO:0000256" key="6">
    <source>
        <dbReference type="ARBA" id="ARBA00022989"/>
    </source>
</evidence>
<accession>A0A7M3MFD5</accession>
<dbReference type="Proteomes" id="UP000448292">
    <property type="component" value="Unassembled WGS sequence"/>
</dbReference>
<dbReference type="AlphaFoldDB" id="A0A7M3MFD5"/>
<evidence type="ECO:0000256" key="7">
    <source>
        <dbReference type="ARBA" id="ARBA00023136"/>
    </source>
</evidence>
<evidence type="ECO:0000256" key="4">
    <source>
        <dbReference type="ARBA" id="ARBA00022475"/>
    </source>
</evidence>
<dbReference type="GO" id="GO:0005886">
    <property type="term" value="C:plasma membrane"/>
    <property type="evidence" value="ECO:0007669"/>
    <property type="project" value="UniProtKB-SubCell"/>
</dbReference>
<feature type="transmembrane region" description="Helical" evidence="8">
    <location>
        <begin position="262"/>
        <end position="289"/>
    </location>
</feature>
<dbReference type="GO" id="GO:0022857">
    <property type="term" value="F:transmembrane transporter activity"/>
    <property type="evidence" value="ECO:0007669"/>
    <property type="project" value="InterPro"/>
</dbReference>
<feature type="transmembrane region" description="Helical" evidence="8">
    <location>
        <begin position="143"/>
        <end position="162"/>
    </location>
</feature>
<comment type="similarity">
    <text evidence="2">Belongs to the binding-protein-dependent transport system permease family. FecCD subfamily.</text>
</comment>
<comment type="subcellular location">
    <subcellularLocation>
        <location evidence="1">Cell membrane</location>
        <topology evidence="1">Multi-pass membrane protein</topology>
    </subcellularLocation>
</comment>
<evidence type="ECO:0000256" key="1">
    <source>
        <dbReference type="ARBA" id="ARBA00004651"/>
    </source>
</evidence>
<dbReference type="GO" id="GO:0033214">
    <property type="term" value="P:siderophore-iron import into cell"/>
    <property type="evidence" value="ECO:0007669"/>
    <property type="project" value="TreeGrafter"/>
</dbReference>
<evidence type="ECO:0000313" key="10">
    <source>
        <dbReference type="Proteomes" id="UP000448292"/>
    </source>
</evidence>
<keyword evidence="4" id="KW-1003">Cell membrane</keyword>
<keyword evidence="3" id="KW-0813">Transport</keyword>
<feature type="transmembrane region" description="Helical" evidence="8">
    <location>
        <begin position="75"/>
        <end position="92"/>
    </location>
</feature>
<dbReference type="PANTHER" id="PTHR30472:SF25">
    <property type="entry name" value="ABC TRANSPORTER PERMEASE PROTEIN MJ0876-RELATED"/>
    <property type="match status" value="1"/>
</dbReference>
<keyword evidence="7 8" id="KW-0472">Membrane</keyword>
<keyword evidence="5 8" id="KW-0812">Transmembrane</keyword>